<dbReference type="AlphaFoldDB" id="A0A2R6C868"/>
<gene>
    <name evidence="1" type="ORF">B9Q04_12980</name>
</gene>
<evidence type="ECO:0000313" key="2">
    <source>
        <dbReference type="Proteomes" id="UP000242015"/>
    </source>
</evidence>
<reference evidence="1 2" key="1">
    <citation type="submission" date="2017-04" db="EMBL/GenBank/DDBJ databases">
        <title>Novel microbial lineages endemic to geothermal iron-oxide mats fill important gaps in the evolutionary history of Archaea.</title>
        <authorList>
            <person name="Jay Z.J."/>
            <person name="Beam J.P."/>
            <person name="Dlakic M."/>
            <person name="Rusch D.B."/>
            <person name="Kozubal M.A."/>
            <person name="Inskeep W.P."/>
        </authorList>
    </citation>
    <scope>NUCLEOTIDE SEQUENCE [LARGE SCALE GENOMIC DNA]</scope>
    <source>
        <strain evidence="1">BE_D</strain>
    </source>
</reference>
<proteinExistence type="predicted"/>
<name>A0A2R6C868_9ARCH</name>
<accession>A0A2R6C868</accession>
<evidence type="ECO:0000313" key="1">
    <source>
        <dbReference type="EMBL" id="PSO07038.1"/>
    </source>
</evidence>
<organism evidence="1 2">
    <name type="scientific">Candidatus Marsarchaeota G2 archaeon BE_D</name>
    <dbReference type="NCBI Taxonomy" id="1978158"/>
    <lineage>
        <taxon>Archaea</taxon>
        <taxon>Candidatus Marsarchaeota</taxon>
        <taxon>Candidatus Marsarchaeota group 2</taxon>
    </lineage>
</organism>
<sequence length="220" mass="23539">MYGGGFNITIFDGSSNPSGFSFWLGLTDNLGNFWQGGFTYWDSGCSTTYEGWWVGSPGGLAVTCPPSGSNEFTYKAITSQSDWVGVVIYVYQGIWVIGWTFPNGTTNYYEFPDGSDGATSVNGPIGAIIESSSSGTYTTGSAWDTDLTYVWKVAPSGNTLYIYVWFPSSVSVYETQNSGGYAAPPSTANLGYLSGCPYTYTQYFTSTTGTIPSSLPACVP</sequence>
<dbReference type="Proteomes" id="UP000242015">
    <property type="component" value="Unassembled WGS sequence"/>
</dbReference>
<protein>
    <submittedName>
        <fullName evidence="1">Uncharacterized protein</fullName>
    </submittedName>
</protein>
<comment type="caution">
    <text evidence="1">The sequence shown here is derived from an EMBL/GenBank/DDBJ whole genome shotgun (WGS) entry which is preliminary data.</text>
</comment>
<dbReference type="EMBL" id="NEXF01000339">
    <property type="protein sequence ID" value="PSO07038.1"/>
    <property type="molecule type" value="Genomic_DNA"/>
</dbReference>